<proteinExistence type="predicted"/>
<protein>
    <submittedName>
        <fullName evidence="1">Uncharacterized protein</fullName>
    </submittedName>
</protein>
<sequence length="164" mass="18714">MLNVYLTDLQKTATLDLGQGAKDIAQVMALKKIFLSTADLLEPVLPENVSGKINIAQIGWRSTQSELATFKQLADDWQKLELRLRAYAVFAGREAMDIIVQVAQQQRQARLNEAGTFDANLLEMDVFMLYTVHRQLDQLLAKDKPYATSFLQEWPQFKDTFTQM</sequence>
<keyword evidence="2" id="KW-1185">Reference proteome</keyword>
<dbReference type="EMBL" id="SNTY01000076">
    <property type="protein sequence ID" value="TEU23868.1"/>
    <property type="molecule type" value="Genomic_DNA"/>
</dbReference>
<accession>A0A4Y7X960</accession>
<dbReference type="OrthoDB" id="6710000at2"/>
<gene>
    <name evidence="1" type="ORF">E2B99_13090</name>
</gene>
<name>A0A4Y7X960_9GAMM</name>
<comment type="caution">
    <text evidence="1">The sequence shown here is derived from an EMBL/GenBank/DDBJ whole genome shotgun (WGS) entry which is preliminary data.</text>
</comment>
<dbReference type="Proteomes" id="UP000297834">
    <property type="component" value="Unassembled WGS sequence"/>
</dbReference>
<dbReference type="STRING" id="1120977.GCA_000619845_01303"/>
<dbReference type="AlphaFoldDB" id="A0A4Y7X960"/>
<evidence type="ECO:0000313" key="1">
    <source>
        <dbReference type="EMBL" id="TEU23868.1"/>
    </source>
</evidence>
<reference evidence="1 2" key="1">
    <citation type="submission" date="2019-03" db="EMBL/GenBank/DDBJ databases">
        <title>Alkanindiges illinoisensis: a potential pathogenic isolated from ascites of a gastric cancer patient with abdominal metastasis.</title>
        <authorList>
            <person name="Hu X."/>
            <person name="Yang B."/>
            <person name="Yan X."/>
            <person name="Lin L."/>
            <person name="Zhao H."/>
            <person name="Zhou F."/>
            <person name="Su B."/>
            <person name="Chen J."/>
            <person name="Rui Y."/>
            <person name="Wang Q."/>
            <person name="Zheng L."/>
        </authorList>
    </citation>
    <scope>NUCLEOTIDE SEQUENCE [LARGE SCALE GENOMIC DNA]</scope>
    <source>
        <strain evidence="1 2">NFYY 23406</strain>
    </source>
</reference>
<evidence type="ECO:0000313" key="2">
    <source>
        <dbReference type="Proteomes" id="UP000297834"/>
    </source>
</evidence>
<organism evidence="1 2">
    <name type="scientific">Alkanindiges illinoisensis</name>
    <dbReference type="NCBI Taxonomy" id="197183"/>
    <lineage>
        <taxon>Bacteria</taxon>
        <taxon>Pseudomonadati</taxon>
        <taxon>Pseudomonadota</taxon>
        <taxon>Gammaproteobacteria</taxon>
        <taxon>Moraxellales</taxon>
        <taxon>Moraxellaceae</taxon>
        <taxon>Alkanindiges</taxon>
    </lineage>
</organism>
<dbReference type="RefSeq" id="WP_134245582.1">
    <property type="nucleotide sequence ID" value="NZ_SNTY01000076.1"/>
</dbReference>